<evidence type="ECO:0000256" key="1">
    <source>
        <dbReference type="ARBA" id="ARBA00004429"/>
    </source>
</evidence>
<feature type="transmembrane region" description="Helical" evidence="8">
    <location>
        <begin position="104"/>
        <end position="127"/>
    </location>
</feature>
<feature type="transmembrane region" description="Helical" evidence="8">
    <location>
        <begin position="73"/>
        <end position="92"/>
    </location>
</feature>
<keyword evidence="3" id="KW-1003">Cell membrane</keyword>
<evidence type="ECO:0000256" key="8">
    <source>
        <dbReference type="RuleBase" id="RU363032"/>
    </source>
</evidence>
<keyword evidence="2 8" id="KW-0813">Transport</keyword>
<evidence type="ECO:0000313" key="11">
    <source>
        <dbReference type="Proteomes" id="UP001320898"/>
    </source>
</evidence>
<dbReference type="InterPro" id="IPR035906">
    <property type="entry name" value="MetI-like_sf"/>
</dbReference>
<feature type="transmembrane region" description="Helical" evidence="8">
    <location>
        <begin position="234"/>
        <end position="257"/>
    </location>
</feature>
<dbReference type="InterPro" id="IPR000515">
    <property type="entry name" value="MetI-like"/>
</dbReference>
<protein>
    <submittedName>
        <fullName evidence="10">ABC transporter permease</fullName>
    </submittedName>
</protein>
<dbReference type="GO" id="GO:0005886">
    <property type="term" value="C:plasma membrane"/>
    <property type="evidence" value="ECO:0007669"/>
    <property type="project" value="UniProtKB-SubCell"/>
</dbReference>
<reference evidence="10 11" key="1">
    <citation type="submission" date="2022-04" db="EMBL/GenBank/DDBJ databases">
        <authorList>
            <person name="Ye Y.-Q."/>
            <person name="Du Z.-J."/>
        </authorList>
    </citation>
    <scope>NUCLEOTIDE SEQUENCE [LARGE SCALE GENOMIC DNA]</scope>
    <source>
        <strain evidence="10 11">A6E488</strain>
    </source>
</reference>
<feature type="transmembrane region" description="Helical" evidence="8">
    <location>
        <begin position="12"/>
        <end position="36"/>
    </location>
</feature>
<evidence type="ECO:0000256" key="5">
    <source>
        <dbReference type="ARBA" id="ARBA00022692"/>
    </source>
</evidence>
<accession>A0AAW5R2I1</accession>
<keyword evidence="5 8" id="KW-0812">Transmembrane</keyword>
<comment type="subcellular location">
    <subcellularLocation>
        <location evidence="1">Cell inner membrane</location>
        <topology evidence="1">Multi-pass membrane protein</topology>
    </subcellularLocation>
    <subcellularLocation>
        <location evidence="8">Cell membrane</location>
        <topology evidence="8">Multi-pass membrane protein</topology>
    </subcellularLocation>
</comment>
<dbReference type="PROSITE" id="PS50928">
    <property type="entry name" value="ABC_TM1"/>
    <property type="match status" value="1"/>
</dbReference>
<evidence type="ECO:0000256" key="3">
    <source>
        <dbReference type="ARBA" id="ARBA00022475"/>
    </source>
</evidence>
<name>A0AAW5R2I1_9HYPH</name>
<feature type="transmembrane region" description="Helical" evidence="8">
    <location>
        <begin position="188"/>
        <end position="214"/>
    </location>
</feature>
<dbReference type="RefSeq" id="WP_261617765.1">
    <property type="nucleotide sequence ID" value="NZ_JALIDZ010000011.1"/>
</dbReference>
<dbReference type="AlphaFoldDB" id="A0AAW5R2I1"/>
<evidence type="ECO:0000256" key="2">
    <source>
        <dbReference type="ARBA" id="ARBA00022448"/>
    </source>
</evidence>
<dbReference type="EMBL" id="JALIDZ010000011">
    <property type="protein sequence ID" value="MCT8974178.1"/>
    <property type="molecule type" value="Genomic_DNA"/>
</dbReference>
<gene>
    <name evidence="10" type="ORF">MUB46_20120</name>
</gene>
<keyword evidence="6 8" id="KW-1133">Transmembrane helix</keyword>
<dbReference type="CDD" id="cd06261">
    <property type="entry name" value="TM_PBP2"/>
    <property type="match status" value="1"/>
</dbReference>
<comment type="caution">
    <text evidence="10">The sequence shown here is derived from an EMBL/GenBank/DDBJ whole genome shotgun (WGS) entry which is preliminary data.</text>
</comment>
<evidence type="ECO:0000259" key="9">
    <source>
        <dbReference type="PROSITE" id="PS50928"/>
    </source>
</evidence>
<proteinExistence type="inferred from homology"/>
<dbReference type="Proteomes" id="UP001320898">
    <property type="component" value="Unassembled WGS sequence"/>
</dbReference>
<evidence type="ECO:0000256" key="7">
    <source>
        <dbReference type="ARBA" id="ARBA00023136"/>
    </source>
</evidence>
<dbReference type="Pfam" id="PF00528">
    <property type="entry name" value="BPD_transp_1"/>
    <property type="match status" value="1"/>
</dbReference>
<dbReference type="PANTHER" id="PTHR43357">
    <property type="entry name" value="INNER MEMBRANE ABC TRANSPORTER PERMEASE PROTEIN YDCV"/>
    <property type="match status" value="1"/>
</dbReference>
<dbReference type="PANTHER" id="PTHR43357:SF4">
    <property type="entry name" value="INNER MEMBRANE ABC TRANSPORTER PERMEASE PROTEIN YDCV"/>
    <property type="match status" value="1"/>
</dbReference>
<organism evidence="10 11">
    <name type="scientific">Microbaculum marinisediminis</name>
    <dbReference type="NCBI Taxonomy" id="2931392"/>
    <lineage>
        <taxon>Bacteria</taxon>
        <taxon>Pseudomonadati</taxon>
        <taxon>Pseudomonadota</taxon>
        <taxon>Alphaproteobacteria</taxon>
        <taxon>Hyphomicrobiales</taxon>
        <taxon>Tepidamorphaceae</taxon>
        <taxon>Microbaculum</taxon>
    </lineage>
</organism>
<feature type="transmembrane region" description="Helical" evidence="8">
    <location>
        <begin position="139"/>
        <end position="158"/>
    </location>
</feature>
<dbReference type="Gene3D" id="1.10.3720.10">
    <property type="entry name" value="MetI-like"/>
    <property type="match status" value="1"/>
</dbReference>
<sequence>MAAKRKPTSAIALAVYFWSIVAYLVFPIFVVIPLSFSSSDFLRFPPEQIGLRWYYEYFSDPVWIDATLLSLKVALASSLLATIVGTMAVVVLERQAFRLRGMVTAFVTAPIITPHIFIALGIFIMAIKLGFADNELTLIGAHATISLPFVVLIVGASIRQIDPTLERAARVLGAGPFRAFRAATLPSLLPAMVAAAVFSFFVSFDELIIAQFLMSSRETLPMRIWADLRLEISPTVAAVASLLIVATTVAMVGAELLRRRAASVQDG</sequence>
<keyword evidence="7 8" id="KW-0472">Membrane</keyword>
<keyword evidence="11" id="KW-1185">Reference proteome</keyword>
<dbReference type="GO" id="GO:0055085">
    <property type="term" value="P:transmembrane transport"/>
    <property type="evidence" value="ECO:0007669"/>
    <property type="project" value="InterPro"/>
</dbReference>
<feature type="domain" description="ABC transmembrane type-1" evidence="9">
    <location>
        <begin position="67"/>
        <end position="254"/>
    </location>
</feature>
<comment type="similarity">
    <text evidence="8">Belongs to the binding-protein-dependent transport system permease family.</text>
</comment>
<dbReference type="SUPFAM" id="SSF161098">
    <property type="entry name" value="MetI-like"/>
    <property type="match status" value="1"/>
</dbReference>
<evidence type="ECO:0000256" key="6">
    <source>
        <dbReference type="ARBA" id="ARBA00022989"/>
    </source>
</evidence>
<keyword evidence="4" id="KW-0997">Cell inner membrane</keyword>
<evidence type="ECO:0000256" key="4">
    <source>
        <dbReference type="ARBA" id="ARBA00022519"/>
    </source>
</evidence>
<evidence type="ECO:0000313" key="10">
    <source>
        <dbReference type="EMBL" id="MCT8974178.1"/>
    </source>
</evidence>